<dbReference type="EMBL" id="CP136051">
    <property type="protein sequence ID" value="WOK08586.1"/>
    <property type="molecule type" value="Genomic_DNA"/>
</dbReference>
<dbReference type="Proteomes" id="UP001302349">
    <property type="component" value="Chromosome"/>
</dbReference>
<feature type="signal peptide" evidence="1">
    <location>
        <begin position="1"/>
        <end position="17"/>
    </location>
</feature>
<organism evidence="3 4">
    <name type="scientific">Imperialibacter roseus</name>
    <dbReference type="NCBI Taxonomy" id="1324217"/>
    <lineage>
        <taxon>Bacteria</taxon>
        <taxon>Pseudomonadati</taxon>
        <taxon>Bacteroidota</taxon>
        <taxon>Cytophagia</taxon>
        <taxon>Cytophagales</taxon>
        <taxon>Flammeovirgaceae</taxon>
        <taxon>Imperialibacter</taxon>
    </lineage>
</organism>
<evidence type="ECO:0000313" key="4">
    <source>
        <dbReference type="Proteomes" id="UP001302349"/>
    </source>
</evidence>
<protein>
    <submittedName>
        <fullName evidence="3">Alpha/beta hydrolase</fullName>
    </submittedName>
</protein>
<evidence type="ECO:0000313" key="3">
    <source>
        <dbReference type="EMBL" id="WOK08586.1"/>
    </source>
</evidence>
<name>A0ABZ0IY43_9BACT</name>
<dbReference type="InterPro" id="IPR029058">
    <property type="entry name" value="AB_hydrolase_fold"/>
</dbReference>
<evidence type="ECO:0000259" key="2">
    <source>
        <dbReference type="Pfam" id="PF12146"/>
    </source>
</evidence>
<accession>A0ABZ0IY43</accession>
<evidence type="ECO:0000256" key="1">
    <source>
        <dbReference type="SAM" id="SignalP"/>
    </source>
</evidence>
<dbReference type="Pfam" id="PF12146">
    <property type="entry name" value="Hydrolase_4"/>
    <property type="match status" value="1"/>
</dbReference>
<sequence>MKKILILMICSALFACSDDTTDVKDTFYLRNEGADMPIWVRGNLDADKIVIFFHGGPGDCAMCYRYYLKGMESEIAVAYWDQRIAGSSAGNADPASLTYEQFGEDAFFAVSLLRQQYPGKKIYIMAHSFGVELAWQFLTTGENQKMVDGLLVVNGTFSNLHWMEIMREWVVREAAAQEDNKTLEFAETHPVNATTVNDVWVDYYRKMLELNGNPLSLYENKKFVLNYVLFSPNTAMSQFAHGKAYKDYSEKVLFTFDKTDELSKITLPVKFLWGKKDGVVPIEVGYETEALLTGTTVDWTVFDDSWHEPFVSEKDKFIEAALSFVKSN</sequence>
<dbReference type="PROSITE" id="PS51257">
    <property type="entry name" value="PROKAR_LIPOPROTEIN"/>
    <property type="match status" value="1"/>
</dbReference>
<dbReference type="InterPro" id="IPR022742">
    <property type="entry name" value="Hydrolase_4"/>
</dbReference>
<dbReference type="Gene3D" id="3.40.50.1820">
    <property type="entry name" value="alpha/beta hydrolase"/>
    <property type="match status" value="1"/>
</dbReference>
<keyword evidence="4" id="KW-1185">Reference proteome</keyword>
<feature type="chain" id="PRO_5045191089" evidence="1">
    <location>
        <begin position="18"/>
        <end position="328"/>
    </location>
</feature>
<dbReference type="RefSeq" id="WP_317491223.1">
    <property type="nucleotide sequence ID" value="NZ_CP136051.1"/>
</dbReference>
<keyword evidence="3" id="KW-0378">Hydrolase</keyword>
<proteinExistence type="predicted"/>
<gene>
    <name evidence="3" type="ORF">RT717_08050</name>
</gene>
<dbReference type="SUPFAM" id="SSF53474">
    <property type="entry name" value="alpha/beta-Hydrolases"/>
    <property type="match status" value="1"/>
</dbReference>
<feature type="domain" description="Serine aminopeptidase S33" evidence="2">
    <location>
        <begin position="46"/>
        <end position="313"/>
    </location>
</feature>
<reference evidence="3 4" key="1">
    <citation type="journal article" date="2023" name="Microbiol. Resour. Announc.">
        <title>Complete Genome Sequence of Imperialibacter roseus strain P4T.</title>
        <authorList>
            <person name="Tizabi D.R."/>
            <person name="Bachvaroff T."/>
            <person name="Hill R.T."/>
        </authorList>
    </citation>
    <scope>NUCLEOTIDE SEQUENCE [LARGE SCALE GENOMIC DNA]</scope>
    <source>
        <strain evidence="3 4">P4T</strain>
    </source>
</reference>
<dbReference type="GO" id="GO:0016787">
    <property type="term" value="F:hydrolase activity"/>
    <property type="evidence" value="ECO:0007669"/>
    <property type="project" value="UniProtKB-KW"/>
</dbReference>
<keyword evidence="1" id="KW-0732">Signal</keyword>